<feature type="chain" id="PRO_5047065535" description="DUF5626 domain-containing protein" evidence="1">
    <location>
        <begin position="24"/>
        <end position="144"/>
    </location>
</feature>
<organism evidence="2 3">
    <name type="scientific">Enterococcus entomosocium</name>
    <dbReference type="NCBI Taxonomy" id="3034352"/>
    <lineage>
        <taxon>Bacteria</taxon>
        <taxon>Bacillati</taxon>
        <taxon>Bacillota</taxon>
        <taxon>Bacilli</taxon>
        <taxon>Lactobacillales</taxon>
        <taxon>Enterococcaceae</taxon>
        <taxon>Enterococcus</taxon>
    </lineage>
</organism>
<dbReference type="Proteomes" id="UP001554047">
    <property type="component" value="Unassembled WGS sequence"/>
</dbReference>
<evidence type="ECO:0000256" key="1">
    <source>
        <dbReference type="SAM" id="SignalP"/>
    </source>
</evidence>
<keyword evidence="1" id="KW-0732">Signal</keyword>
<comment type="caution">
    <text evidence="2">The sequence shown here is derived from an EMBL/GenBank/DDBJ whole genome shotgun (WGS) entry which is preliminary data.</text>
</comment>
<name>A0ABV3MBV8_9ENTE</name>
<gene>
    <name evidence="2" type="ORF">AB1I55_07535</name>
</gene>
<feature type="signal peptide" evidence="1">
    <location>
        <begin position="1"/>
        <end position="23"/>
    </location>
</feature>
<evidence type="ECO:0000313" key="2">
    <source>
        <dbReference type="EMBL" id="MEW3465942.1"/>
    </source>
</evidence>
<protein>
    <recommendedName>
        <fullName evidence="4">DUF5626 domain-containing protein</fullName>
    </recommendedName>
</protein>
<reference evidence="2 3" key="1">
    <citation type="submission" date="2024-05" db="EMBL/GenBank/DDBJ databases">
        <title>Human gut microbiome strain richness.</title>
        <authorList>
            <person name="Chen-Liaw A."/>
        </authorList>
    </citation>
    <scope>NUCLEOTIDE SEQUENCE [LARGE SCALE GENOMIC DNA]</scope>
    <source>
        <strain evidence="2 3">J1100102st1_G3_J1100102_180507</strain>
    </source>
</reference>
<dbReference type="EMBL" id="JBFDTB010000010">
    <property type="protein sequence ID" value="MEW3465942.1"/>
    <property type="molecule type" value="Genomic_DNA"/>
</dbReference>
<sequence length="144" mass="16421">MKKFLIWLLTLGFFTVFSIGANASTITDNSIIEGDIAKVSINDEQYLEFDKNYLNLIESVSTDLNEINNDYPNSDFRTAALIPVRSYTKSITITFSNPNFFKSTKYGEYKYNAWYRGTLYFQSSRKSGSVYIATYTGTLIISNV</sequence>
<evidence type="ECO:0000313" key="3">
    <source>
        <dbReference type="Proteomes" id="UP001554047"/>
    </source>
</evidence>
<keyword evidence="3" id="KW-1185">Reference proteome</keyword>
<evidence type="ECO:0008006" key="4">
    <source>
        <dbReference type="Google" id="ProtNLM"/>
    </source>
</evidence>
<accession>A0ABV3MBV8</accession>
<proteinExistence type="predicted"/>
<dbReference type="RefSeq" id="WP_196044660.1">
    <property type="nucleotide sequence ID" value="NZ_JBFDTA010000008.1"/>
</dbReference>